<dbReference type="GO" id="GO:0042802">
    <property type="term" value="F:identical protein binding"/>
    <property type="evidence" value="ECO:0007669"/>
    <property type="project" value="TreeGrafter"/>
</dbReference>
<dbReference type="EMBL" id="OX451741">
    <property type="protein sequence ID" value="CAI8617743.1"/>
    <property type="molecule type" value="Genomic_DNA"/>
</dbReference>
<dbReference type="InterPro" id="IPR009072">
    <property type="entry name" value="Histone-fold"/>
</dbReference>
<reference evidence="2 3" key="1">
    <citation type="submission" date="2023-01" db="EMBL/GenBank/DDBJ databases">
        <authorList>
            <person name="Kreplak J."/>
        </authorList>
    </citation>
    <scope>NUCLEOTIDE SEQUENCE [LARGE SCALE GENOMIC DNA]</scope>
</reference>
<accession>A0AAV1B8D7</accession>
<keyword evidence="3" id="KW-1185">Reference proteome</keyword>
<proteinExistence type="predicted"/>
<dbReference type="SUPFAM" id="SSF52540">
    <property type="entry name" value="P-loop containing nucleoside triphosphate hydrolases"/>
    <property type="match status" value="1"/>
</dbReference>
<feature type="domain" description="CTP synthase N-terminal" evidence="1">
    <location>
        <begin position="2"/>
        <end position="105"/>
    </location>
</feature>
<dbReference type="Gene3D" id="1.10.20.10">
    <property type="entry name" value="Histone, subunit A"/>
    <property type="match status" value="1"/>
</dbReference>
<dbReference type="GO" id="GO:0046982">
    <property type="term" value="F:protein heterodimerization activity"/>
    <property type="evidence" value="ECO:0007669"/>
    <property type="project" value="InterPro"/>
</dbReference>
<dbReference type="InterPro" id="IPR027417">
    <property type="entry name" value="P-loop_NTPase"/>
</dbReference>
<name>A0AAV1B8D7_VICFA</name>
<protein>
    <recommendedName>
        <fullName evidence="1">CTP synthase N-terminal domain-containing protein</fullName>
    </recommendedName>
</protein>
<dbReference type="AlphaFoldDB" id="A0AAV1B8D7"/>
<dbReference type="InterPro" id="IPR004468">
    <property type="entry name" value="CTP_synthase"/>
</dbReference>
<dbReference type="PANTHER" id="PTHR11550:SF40">
    <property type="entry name" value="CTP SYNTHASE"/>
    <property type="match status" value="1"/>
</dbReference>
<gene>
    <name evidence="2" type="ORF">VFH_VI090640</name>
</gene>
<dbReference type="GO" id="GO:0003883">
    <property type="term" value="F:CTP synthase activity"/>
    <property type="evidence" value="ECO:0007669"/>
    <property type="project" value="InterPro"/>
</dbReference>
<dbReference type="InterPro" id="IPR017456">
    <property type="entry name" value="CTP_synthase_N"/>
</dbReference>
<evidence type="ECO:0000313" key="2">
    <source>
        <dbReference type="EMBL" id="CAI8617743.1"/>
    </source>
</evidence>
<dbReference type="GO" id="GO:0006241">
    <property type="term" value="P:CTP biosynthetic process"/>
    <property type="evidence" value="ECO:0007669"/>
    <property type="project" value="TreeGrafter"/>
</dbReference>
<dbReference type="PANTHER" id="PTHR11550">
    <property type="entry name" value="CTP SYNTHASE"/>
    <property type="match status" value="1"/>
</dbReference>
<sequence>MKYVLIIGGVVSGLGKGVTASSIGVVLKACGLRVTSIKIDPYLNIDAGTMSPFEHGEVFVLDDGREVDLDLGNYERFLDVTLTKDNNITTGKIYQSVLEKELDGNEGLADVYVIELGGTVGDIESMPFIEALRKLSFQVGPDNFCLIHVSLIPVLGVVGKKHQTVGMHYTLQLFSLFIFITSVLQAQLSCSHRTSSSIHCYRQVARYHQFTSYQFRQRRNFLVTAPASSGQPTGINIPTVAHHQHHHRAGKTVTAMDVVYELKRKGRTLYGFGVPPPLFLFNHHQYLRLCFFSTASTTPFGASSSASSMPFGAPSIASVTAITSASSSTLTLSVSFRLLVHLFA</sequence>
<feature type="domain" description="CTP synthase N-terminal" evidence="1">
    <location>
        <begin position="109"/>
        <end position="162"/>
    </location>
</feature>
<evidence type="ECO:0000313" key="3">
    <source>
        <dbReference type="Proteomes" id="UP001157006"/>
    </source>
</evidence>
<dbReference type="Gene3D" id="3.40.50.300">
    <property type="entry name" value="P-loop containing nucleotide triphosphate hydrolases"/>
    <property type="match status" value="2"/>
</dbReference>
<dbReference type="GO" id="GO:0019856">
    <property type="term" value="P:pyrimidine nucleobase biosynthetic process"/>
    <property type="evidence" value="ECO:0007669"/>
    <property type="project" value="TreeGrafter"/>
</dbReference>
<organism evidence="2 3">
    <name type="scientific">Vicia faba</name>
    <name type="common">Broad bean</name>
    <name type="synonym">Faba vulgaris</name>
    <dbReference type="NCBI Taxonomy" id="3906"/>
    <lineage>
        <taxon>Eukaryota</taxon>
        <taxon>Viridiplantae</taxon>
        <taxon>Streptophyta</taxon>
        <taxon>Embryophyta</taxon>
        <taxon>Tracheophyta</taxon>
        <taxon>Spermatophyta</taxon>
        <taxon>Magnoliopsida</taxon>
        <taxon>eudicotyledons</taxon>
        <taxon>Gunneridae</taxon>
        <taxon>Pentapetalae</taxon>
        <taxon>rosids</taxon>
        <taxon>fabids</taxon>
        <taxon>Fabales</taxon>
        <taxon>Fabaceae</taxon>
        <taxon>Papilionoideae</taxon>
        <taxon>50 kb inversion clade</taxon>
        <taxon>NPAAA clade</taxon>
        <taxon>Hologalegina</taxon>
        <taxon>IRL clade</taxon>
        <taxon>Fabeae</taxon>
        <taxon>Vicia</taxon>
    </lineage>
</organism>
<evidence type="ECO:0000259" key="1">
    <source>
        <dbReference type="Pfam" id="PF06418"/>
    </source>
</evidence>
<dbReference type="Pfam" id="PF06418">
    <property type="entry name" value="CTP_synth_N"/>
    <property type="match status" value="2"/>
</dbReference>
<dbReference type="Proteomes" id="UP001157006">
    <property type="component" value="Chromosome 6"/>
</dbReference>